<evidence type="ECO:0000313" key="1">
    <source>
        <dbReference type="EMBL" id="MBA4543992.1"/>
    </source>
</evidence>
<name>A0A7W1XC77_9BACL</name>
<dbReference type="OrthoDB" id="2191640at2"/>
<dbReference type="Proteomes" id="UP000530514">
    <property type="component" value="Unassembled WGS sequence"/>
</dbReference>
<organism evidence="1 2">
    <name type="scientific">Thermoactinomyces daqus</name>
    <dbReference type="NCBI Taxonomy" id="1329516"/>
    <lineage>
        <taxon>Bacteria</taxon>
        <taxon>Bacillati</taxon>
        <taxon>Bacillota</taxon>
        <taxon>Bacilli</taxon>
        <taxon>Bacillales</taxon>
        <taxon>Thermoactinomycetaceae</taxon>
        <taxon>Thermoactinomyces</taxon>
    </lineage>
</organism>
<comment type="caution">
    <text evidence="1">The sequence shown here is derived from an EMBL/GenBank/DDBJ whole genome shotgun (WGS) entry which is preliminary data.</text>
</comment>
<evidence type="ECO:0000313" key="2">
    <source>
        <dbReference type="Proteomes" id="UP000530514"/>
    </source>
</evidence>
<accession>A0A7W1XC77</accession>
<dbReference type="EMBL" id="JACEIP010000025">
    <property type="protein sequence ID" value="MBA4543992.1"/>
    <property type="molecule type" value="Genomic_DNA"/>
</dbReference>
<dbReference type="AlphaFoldDB" id="A0A7W1XC77"/>
<gene>
    <name evidence="1" type="ORF">H1164_13975</name>
</gene>
<sequence>MAKSEISFKVQIDANTYDFFKKESPQKLKEARQKAVEAAGMVWSDEAKRIIRDEDHIDTGLYINSIGYRTSFPPRHKSGRGVREVTEEDIVYELEEREDVTRLAIGSNVSYASELEKRYHIMAKALDQGESRMKQVVEFQVRKVLGN</sequence>
<proteinExistence type="predicted"/>
<dbReference type="RefSeq" id="WP_033100803.1">
    <property type="nucleotide sequence ID" value="NZ_JACEIP010000025.1"/>
</dbReference>
<keyword evidence="2" id="KW-1185">Reference proteome</keyword>
<protein>
    <submittedName>
        <fullName evidence="1">HK97 gp10 family phage protein</fullName>
    </submittedName>
</protein>
<reference evidence="1 2" key="1">
    <citation type="submission" date="2020-07" db="EMBL/GenBank/DDBJ databases">
        <authorList>
            <person name="Feng H."/>
        </authorList>
    </citation>
    <scope>NUCLEOTIDE SEQUENCE [LARGE SCALE GENOMIC DNA]</scope>
    <source>
        <strain evidence="2">s-11</strain>
    </source>
</reference>